<proteinExistence type="predicted"/>
<gene>
    <name evidence="1" type="ORF">BpHYR1_044743</name>
</gene>
<evidence type="ECO:0000313" key="1">
    <source>
        <dbReference type="EMBL" id="RNA37209.1"/>
    </source>
</evidence>
<dbReference type="InterPro" id="IPR013083">
    <property type="entry name" value="Znf_RING/FYVE/PHD"/>
</dbReference>
<keyword evidence="2" id="KW-1185">Reference proteome</keyword>
<comment type="caution">
    <text evidence="1">The sequence shown here is derived from an EMBL/GenBank/DDBJ whole genome shotgun (WGS) entry which is preliminary data.</text>
</comment>
<protein>
    <submittedName>
        <fullName evidence="1">RING finger nhl-1-like</fullName>
    </submittedName>
</protein>
<dbReference type="Proteomes" id="UP000276133">
    <property type="component" value="Unassembled WGS sequence"/>
</dbReference>
<reference evidence="1 2" key="1">
    <citation type="journal article" date="2018" name="Sci. Rep.">
        <title>Genomic signatures of local adaptation to the degree of environmental predictability in rotifers.</title>
        <authorList>
            <person name="Franch-Gras L."/>
            <person name="Hahn C."/>
            <person name="Garcia-Roger E.M."/>
            <person name="Carmona M.J."/>
            <person name="Serra M."/>
            <person name="Gomez A."/>
        </authorList>
    </citation>
    <scope>NUCLEOTIDE SEQUENCE [LARGE SCALE GENOMIC DNA]</scope>
    <source>
        <strain evidence="1">HYR1</strain>
    </source>
</reference>
<dbReference type="Gene3D" id="3.30.40.10">
    <property type="entry name" value="Zinc/RING finger domain, C3HC4 (zinc finger)"/>
    <property type="match status" value="1"/>
</dbReference>
<sequence>MQTINNIFECKFCQDLLNKCILLPCRETICEKHTLSNQKINCPSCRNEHEVPKKGFPLNKIVNLFIEVKLYELYFGEAYQIVKHSCLKLDQTFESYFKMIEKPSEFPIQFFEQMVQAIDLKREEIKLENESYAKNLVIELFDSEHDIIKESKNEKFESVYSYLEIAKIKSDDDKIR</sequence>
<accession>A0A3M7SN96</accession>
<dbReference type="EMBL" id="REGN01001074">
    <property type="protein sequence ID" value="RNA37209.1"/>
    <property type="molecule type" value="Genomic_DNA"/>
</dbReference>
<dbReference type="AlphaFoldDB" id="A0A3M7SN96"/>
<name>A0A3M7SN96_BRAPC</name>
<organism evidence="1 2">
    <name type="scientific">Brachionus plicatilis</name>
    <name type="common">Marine rotifer</name>
    <name type="synonym">Brachionus muelleri</name>
    <dbReference type="NCBI Taxonomy" id="10195"/>
    <lineage>
        <taxon>Eukaryota</taxon>
        <taxon>Metazoa</taxon>
        <taxon>Spiralia</taxon>
        <taxon>Gnathifera</taxon>
        <taxon>Rotifera</taxon>
        <taxon>Eurotatoria</taxon>
        <taxon>Monogononta</taxon>
        <taxon>Pseudotrocha</taxon>
        <taxon>Ploima</taxon>
        <taxon>Brachionidae</taxon>
        <taxon>Brachionus</taxon>
    </lineage>
</organism>
<dbReference type="SUPFAM" id="SSF57850">
    <property type="entry name" value="RING/U-box"/>
    <property type="match status" value="1"/>
</dbReference>
<dbReference type="OrthoDB" id="6270329at2759"/>
<evidence type="ECO:0000313" key="2">
    <source>
        <dbReference type="Proteomes" id="UP000276133"/>
    </source>
</evidence>